<gene>
    <name evidence="1" type="primary">CR392001.1</name>
</gene>
<organism evidence="1">
    <name type="scientific">Nothobranchius kadleci</name>
    <name type="common">African annual killifish</name>
    <dbReference type="NCBI Taxonomy" id="1051664"/>
    <lineage>
        <taxon>Eukaryota</taxon>
        <taxon>Metazoa</taxon>
        <taxon>Chordata</taxon>
        <taxon>Craniata</taxon>
        <taxon>Vertebrata</taxon>
        <taxon>Euteleostomi</taxon>
        <taxon>Actinopterygii</taxon>
        <taxon>Neopterygii</taxon>
        <taxon>Teleostei</taxon>
        <taxon>Neoteleostei</taxon>
        <taxon>Acanthomorphata</taxon>
        <taxon>Ovalentaria</taxon>
        <taxon>Atherinomorphae</taxon>
        <taxon>Cyprinodontiformes</taxon>
        <taxon>Nothobranchiidae</taxon>
        <taxon>Nothobranchius</taxon>
    </lineage>
</organism>
<protein>
    <submittedName>
        <fullName evidence="1">Uncharacterized protein</fullName>
    </submittedName>
</protein>
<reference evidence="1" key="1">
    <citation type="submission" date="2016-05" db="EMBL/GenBank/DDBJ databases">
        <authorList>
            <person name="Lavstsen T."/>
            <person name="Jespersen J.S."/>
        </authorList>
    </citation>
    <scope>NUCLEOTIDE SEQUENCE</scope>
    <source>
        <tissue evidence="1">Brain</tissue>
    </source>
</reference>
<accession>A0A1A8E6K6</accession>
<dbReference type="AlphaFoldDB" id="A0A1A8E6K6"/>
<evidence type="ECO:0000313" key="1">
    <source>
        <dbReference type="EMBL" id="SBQ42105.1"/>
    </source>
</evidence>
<dbReference type="EMBL" id="HAEA01013625">
    <property type="protein sequence ID" value="SBQ42105.1"/>
    <property type="molecule type" value="Transcribed_RNA"/>
</dbReference>
<proteinExistence type="predicted"/>
<name>A0A1A8E6K6_NOTKA</name>
<reference evidence="1" key="2">
    <citation type="submission" date="2016-06" db="EMBL/GenBank/DDBJ databases">
        <title>The genome of a short-lived fish provides insights into sex chromosome evolution and the genetic control of aging.</title>
        <authorList>
            <person name="Reichwald K."/>
            <person name="Felder M."/>
            <person name="Petzold A."/>
            <person name="Koch P."/>
            <person name="Groth M."/>
            <person name="Platzer M."/>
        </authorList>
    </citation>
    <scope>NUCLEOTIDE SEQUENCE</scope>
    <source>
        <tissue evidence="1">Brain</tissue>
    </source>
</reference>
<sequence>MDSIRVCCRYPDLDSSCKGQRCCLRERVLSHFPSPVGFILSASSIETVYKAPSRCALGSLDYHCETLLLSDQHTGSLAQKIIKDPSHPLHTVFEWLPSKRRLRCPCCKTQRRRSSFVPRAVLLLNSQCR</sequence>